<evidence type="ECO:0000313" key="11">
    <source>
        <dbReference type="RefSeq" id="XP_071920716.1"/>
    </source>
</evidence>
<evidence type="ECO:0000256" key="6">
    <source>
        <dbReference type="ARBA" id="ARBA00023157"/>
    </source>
</evidence>
<dbReference type="InterPro" id="IPR019780">
    <property type="entry name" value="Germin_Mn-BS"/>
</dbReference>
<evidence type="ECO:0000256" key="8">
    <source>
        <dbReference type="RuleBase" id="RU366015"/>
    </source>
</evidence>
<comment type="similarity">
    <text evidence="2 8">Belongs to the germin family.</text>
</comment>
<keyword evidence="4 8" id="KW-0964">Secreted</keyword>
<dbReference type="InterPro" id="IPR014710">
    <property type="entry name" value="RmlC-like_jellyroll"/>
</dbReference>
<proteinExistence type="inferred from homology"/>
<keyword evidence="5 8" id="KW-0479">Metal-binding</keyword>
<dbReference type="PRINTS" id="PR00325">
    <property type="entry name" value="GERMIN"/>
</dbReference>
<dbReference type="PROSITE" id="PS00725">
    <property type="entry name" value="GERMIN"/>
    <property type="match status" value="1"/>
</dbReference>
<keyword evidence="8" id="KW-0732">Signal</keyword>
<protein>
    <recommendedName>
        <fullName evidence="8">Germin-like protein</fullName>
    </recommendedName>
</protein>
<evidence type="ECO:0000256" key="5">
    <source>
        <dbReference type="ARBA" id="ARBA00022723"/>
    </source>
</evidence>
<keyword evidence="10" id="KW-1185">Reference proteome</keyword>
<dbReference type="SUPFAM" id="SSF51182">
    <property type="entry name" value="RmlC-like cupins"/>
    <property type="match status" value="1"/>
</dbReference>
<evidence type="ECO:0000256" key="3">
    <source>
        <dbReference type="ARBA" id="ARBA00022523"/>
    </source>
</evidence>
<sequence length="210" mass="22702">MAFRFTVLAALILISLAINYCFSRPQSSSGFLLLTKQVQVVQANGDVCKDPNLVEANDFFLSGLLLKGNISNALGSAGVVSLIRVDYAFWGIMPPHIHPDASEIMTVLEGTLEAAFVTSSPENRLIKKALQKGDVFVFPKGLIHFHRNVGNSSAAAISAFYRQNPDFISIADTVLGSNPPITIDALLKAFQVDKNPFVLCGSLAAYAWNN</sequence>
<dbReference type="SMART" id="SM00835">
    <property type="entry name" value="Cupin_1"/>
    <property type="match status" value="1"/>
</dbReference>
<dbReference type="RefSeq" id="XP_071920716.1">
    <property type="nucleotide sequence ID" value="XM_072064615.1"/>
</dbReference>
<accession>A0ABM4VMF3</accession>
<evidence type="ECO:0000313" key="10">
    <source>
        <dbReference type="Proteomes" id="UP001652660"/>
    </source>
</evidence>
<feature type="domain" description="Cupin type-1" evidence="9">
    <location>
        <begin position="51"/>
        <end position="198"/>
    </location>
</feature>
<keyword evidence="3 8" id="KW-0052">Apoplast</keyword>
<dbReference type="GeneID" id="113708220"/>
<gene>
    <name evidence="11" type="primary">LOC113708220</name>
</gene>
<evidence type="ECO:0000256" key="4">
    <source>
        <dbReference type="ARBA" id="ARBA00022525"/>
    </source>
</evidence>
<keyword evidence="6" id="KW-1015">Disulfide bond</keyword>
<dbReference type="Gene3D" id="2.60.120.10">
    <property type="entry name" value="Jelly Rolls"/>
    <property type="match status" value="1"/>
</dbReference>
<evidence type="ECO:0000256" key="7">
    <source>
        <dbReference type="ARBA" id="ARBA00023211"/>
    </source>
</evidence>
<evidence type="ECO:0000259" key="9">
    <source>
        <dbReference type="SMART" id="SM00835"/>
    </source>
</evidence>
<comment type="subcellular location">
    <subcellularLocation>
        <location evidence="1 8">Secreted</location>
        <location evidence="1 8">Extracellular space</location>
        <location evidence="1 8">Apoplast</location>
    </subcellularLocation>
</comment>
<dbReference type="Pfam" id="PF00190">
    <property type="entry name" value="Cupin_1"/>
    <property type="match status" value="1"/>
</dbReference>
<dbReference type="InterPro" id="IPR011051">
    <property type="entry name" value="RmlC_Cupin_sf"/>
</dbReference>
<dbReference type="InterPro" id="IPR001929">
    <property type="entry name" value="Germin"/>
</dbReference>
<evidence type="ECO:0000256" key="2">
    <source>
        <dbReference type="ARBA" id="ARBA00007456"/>
    </source>
</evidence>
<dbReference type="Proteomes" id="UP001652660">
    <property type="component" value="Chromosome 9c"/>
</dbReference>
<organism evidence="10 11">
    <name type="scientific">Coffea arabica</name>
    <name type="common">Arabian coffee</name>
    <dbReference type="NCBI Taxonomy" id="13443"/>
    <lineage>
        <taxon>Eukaryota</taxon>
        <taxon>Viridiplantae</taxon>
        <taxon>Streptophyta</taxon>
        <taxon>Embryophyta</taxon>
        <taxon>Tracheophyta</taxon>
        <taxon>Spermatophyta</taxon>
        <taxon>Magnoliopsida</taxon>
        <taxon>eudicotyledons</taxon>
        <taxon>Gunneridae</taxon>
        <taxon>Pentapetalae</taxon>
        <taxon>asterids</taxon>
        <taxon>lamiids</taxon>
        <taxon>Gentianales</taxon>
        <taxon>Rubiaceae</taxon>
        <taxon>Ixoroideae</taxon>
        <taxon>Gardenieae complex</taxon>
        <taxon>Bertiereae - Coffeeae clade</taxon>
        <taxon>Coffeeae</taxon>
        <taxon>Coffea</taxon>
    </lineage>
</organism>
<dbReference type="PANTHER" id="PTHR31238">
    <property type="entry name" value="GERMIN-LIKE PROTEIN SUBFAMILY 3 MEMBER 3"/>
    <property type="match status" value="1"/>
</dbReference>
<feature type="signal peptide" evidence="8">
    <location>
        <begin position="1"/>
        <end position="17"/>
    </location>
</feature>
<dbReference type="CDD" id="cd02241">
    <property type="entry name" value="cupin_OxOx"/>
    <property type="match status" value="1"/>
</dbReference>
<name>A0ABM4VMF3_COFAR</name>
<keyword evidence="7 8" id="KW-0464">Manganese</keyword>
<evidence type="ECO:0000256" key="1">
    <source>
        <dbReference type="ARBA" id="ARBA00004271"/>
    </source>
</evidence>
<reference evidence="11" key="1">
    <citation type="submission" date="2025-08" db="UniProtKB">
        <authorList>
            <consortium name="RefSeq"/>
        </authorList>
    </citation>
    <scope>IDENTIFICATION</scope>
    <source>
        <tissue evidence="11">Leaves</tissue>
    </source>
</reference>
<dbReference type="InterPro" id="IPR006045">
    <property type="entry name" value="Cupin_1"/>
</dbReference>
<feature type="chain" id="PRO_5044975960" description="Germin-like protein" evidence="8">
    <location>
        <begin position="18"/>
        <end position="210"/>
    </location>
</feature>